<dbReference type="RefSeq" id="WP_069440494.1">
    <property type="nucleotide sequence ID" value="NZ_LPWF01000004.1"/>
</dbReference>
<gene>
    <name evidence="3" type="ORF">AUC69_04915</name>
</gene>
<name>A0A1E3W805_9HYPH</name>
<dbReference type="Proteomes" id="UP000094472">
    <property type="component" value="Unassembled WGS sequence"/>
</dbReference>
<dbReference type="EMBL" id="LPWF01000004">
    <property type="protein sequence ID" value="ODS01622.1"/>
    <property type="molecule type" value="Genomic_DNA"/>
</dbReference>
<organism evidence="3 4">
    <name type="scientific">Methyloceanibacter superfactus</name>
    <dbReference type="NCBI Taxonomy" id="1774969"/>
    <lineage>
        <taxon>Bacteria</taxon>
        <taxon>Pseudomonadati</taxon>
        <taxon>Pseudomonadota</taxon>
        <taxon>Alphaproteobacteria</taxon>
        <taxon>Hyphomicrobiales</taxon>
        <taxon>Hyphomicrobiaceae</taxon>
        <taxon>Methyloceanibacter</taxon>
    </lineage>
</organism>
<dbReference type="InterPro" id="IPR008220">
    <property type="entry name" value="HAT_MetX-like"/>
</dbReference>
<feature type="active site" evidence="1">
    <location>
        <position position="308"/>
    </location>
</feature>
<sequence>MEAFVADLDLQSGASLPDARLVYQTYGTLNADRSNAILFPTRFGGTHEQNEWLINEGMALDPKRYFIIVPNMLGNGVSSSPSNTPDPHGRGAFPDITIYDNVRFQHRLITEALNIERFAMVVGWSMGAQQSFQWAALYPDMVPRLACLCGTAKTAEHNRVFLEALRAAIVADGAFADGFYEAPPLGGLRAVGRIYAGWAYSQDWYRARGYQALGFQTLDEYLTGYWDALYEQRDANNLMAMTWTWIHNDISANAVFDGDLEAALGAITARTLLMPCMTDLYFRTADNEAELQHLKDGRLVEIPSYWGHMSAAGQNEADTQFIDAQLKALLAEEA</sequence>
<dbReference type="AlphaFoldDB" id="A0A1E3W805"/>
<dbReference type="InterPro" id="IPR029058">
    <property type="entry name" value="AB_hydrolase_fold"/>
</dbReference>
<dbReference type="NCBIfam" id="NF005757">
    <property type="entry name" value="PRK07581.1"/>
    <property type="match status" value="1"/>
</dbReference>
<reference evidence="3 4" key="1">
    <citation type="journal article" date="2016" name="Environ. Microbiol.">
        <title>New Methyloceanibacter diversity from North Sea sediments includes methanotroph containing solely the soluble methane monooxygenase.</title>
        <authorList>
            <person name="Vekeman B."/>
            <person name="Kerckhof F.M."/>
            <person name="Cremers G."/>
            <person name="de Vos P."/>
            <person name="Vandamme P."/>
            <person name="Boon N."/>
            <person name="Op den Camp H.J."/>
            <person name="Heylen K."/>
        </authorList>
    </citation>
    <scope>NUCLEOTIDE SEQUENCE [LARGE SCALE GENOMIC DNA]</scope>
    <source>
        <strain evidence="3 4">R-67175</strain>
    </source>
</reference>
<dbReference type="Pfam" id="PF00561">
    <property type="entry name" value="Abhydrolase_1"/>
    <property type="match status" value="1"/>
</dbReference>
<dbReference type="Gene3D" id="3.40.50.1820">
    <property type="entry name" value="alpha/beta hydrolase"/>
    <property type="match status" value="1"/>
</dbReference>
<dbReference type="InterPro" id="IPR000073">
    <property type="entry name" value="AB_hydrolase_1"/>
</dbReference>
<dbReference type="OrthoDB" id="9800754at2"/>
<evidence type="ECO:0000259" key="2">
    <source>
        <dbReference type="Pfam" id="PF00561"/>
    </source>
</evidence>
<dbReference type="PANTHER" id="PTHR32268:SF15">
    <property type="entry name" value="HOMOSERINE ACETYLTRANSFERASE FAMILY PROTEIN (AFU_ORTHOLOGUE AFUA_1G15350)"/>
    <property type="match status" value="1"/>
</dbReference>
<evidence type="ECO:0000256" key="1">
    <source>
        <dbReference type="PIRSR" id="PIRSR000443-1"/>
    </source>
</evidence>
<dbReference type="SUPFAM" id="SSF53474">
    <property type="entry name" value="alpha/beta-Hydrolases"/>
    <property type="match status" value="1"/>
</dbReference>
<feature type="active site" evidence="1">
    <location>
        <position position="279"/>
    </location>
</feature>
<comment type="caution">
    <text evidence="3">The sequence shown here is derived from an EMBL/GenBank/DDBJ whole genome shotgun (WGS) entry which is preliminary data.</text>
</comment>
<protein>
    <recommendedName>
        <fullName evidence="2">AB hydrolase-1 domain-containing protein</fullName>
    </recommendedName>
</protein>
<dbReference type="PIRSF" id="PIRSF000443">
    <property type="entry name" value="Homoser_Ac_trans"/>
    <property type="match status" value="1"/>
</dbReference>
<dbReference type="GO" id="GO:0016747">
    <property type="term" value="F:acyltransferase activity, transferring groups other than amino-acyl groups"/>
    <property type="evidence" value="ECO:0007669"/>
    <property type="project" value="InterPro"/>
</dbReference>
<accession>A0A1E3W805</accession>
<dbReference type="PANTHER" id="PTHR32268">
    <property type="entry name" value="HOMOSERINE O-ACETYLTRANSFERASE"/>
    <property type="match status" value="1"/>
</dbReference>
<keyword evidence="4" id="KW-1185">Reference proteome</keyword>
<proteinExistence type="predicted"/>
<feature type="domain" description="AB hydrolase-1" evidence="2">
    <location>
        <begin position="42"/>
        <end position="158"/>
    </location>
</feature>
<evidence type="ECO:0000313" key="4">
    <source>
        <dbReference type="Proteomes" id="UP000094472"/>
    </source>
</evidence>
<dbReference type="STRING" id="1774969.AUC69_04915"/>
<evidence type="ECO:0000313" key="3">
    <source>
        <dbReference type="EMBL" id="ODS01622.1"/>
    </source>
</evidence>
<feature type="active site" description="Nucleophile" evidence="1">
    <location>
        <position position="125"/>
    </location>
</feature>